<dbReference type="Gene3D" id="3.30.70.270">
    <property type="match status" value="1"/>
</dbReference>
<dbReference type="InterPro" id="IPR043128">
    <property type="entry name" value="Rev_trsase/Diguanyl_cyclase"/>
</dbReference>
<dbReference type="SUPFAM" id="SSF56672">
    <property type="entry name" value="DNA/RNA polymerases"/>
    <property type="match status" value="1"/>
</dbReference>
<evidence type="ECO:0000313" key="2">
    <source>
        <dbReference type="Proteomes" id="UP001165121"/>
    </source>
</evidence>
<protein>
    <submittedName>
        <fullName evidence="1">Unnamed protein product</fullName>
    </submittedName>
</protein>
<dbReference type="EMBL" id="BSXT01002558">
    <property type="protein sequence ID" value="GMF49636.1"/>
    <property type="molecule type" value="Genomic_DNA"/>
</dbReference>
<reference evidence="1" key="1">
    <citation type="submission" date="2023-04" db="EMBL/GenBank/DDBJ databases">
        <title>Phytophthora fragariaefolia NBRC 109709.</title>
        <authorList>
            <person name="Ichikawa N."/>
            <person name="Sato H."/>
            <person name="Tonouchi N."/>
        </authorList>
    </citation>
    <scope>NUCLEOTIDE SEQUENCE</scope>
    <source>
        <strain evidence="1">NBRC 109709</strain>
    </source>
</reference>
<gene>
    <name evidence="1" type="ORF">Pfra01_001964800</name>
</gene>
<keyword evidence="2" id="KW-1185">Reference proteome</keyword>
<dbReference type="OrthoDB" id="8947436at2759"/>
<dbReference type="InterPro" id="IPR043502">
    <property type="entry name" value="DNA/RNA_pol_sf"/>
</dbReference>
<proteinExistence type="predicted"/>
<dbReference type="Proteomes" id="UP001165121">
    <property type="component" value="Unassembled WGS sequence"/>
</dbReference>
<organism evidence="1 2">
    <name type="scientific">Phytophthora fragariaefolia</name>
    <dbReference type="NCBI Taxonomy" id="1490495"/>
    <lineage>
        <taxon>Eukaryota</taxon>
        <taxon>Sar</taxon>
        <taxon>Stramenopiles</taxon>
        <taxon>Oomycota</taxon>
        <taxon>Peronosporomycetes</taxon>
        <taxon>Peronosporales</taxon>
        <taxon>Peronosporaceae</taxon>
        <taxon>Phytophthora</taxon>
    </lineage>
</organism>
<accession>A0A9W6Y0R3</accession>
<dbReference type="PANTHER" id="PTHR33064:SF37">
    <property type="entry name" value="RIBONUCLEASE H"/>
    <property type="match status" value="1"/>
</dbReference>
<evidence type="ECO:0000313" key="1">
    <source>
        <dbReference type="EMBL" id="GMF49636.1"/>
    </source>
</evidence>
<dbReference type="PANTHER" id="PTHR33064">
    <property type="entry name" value="POL PROTEIN"/>
    <property type="match status" value="1"/>
</dbReference>
<comment type="caution">
    <text evidence="1">The sequence shown here is derived from an EMBL/GenBank/DDBJ whole genome shotgun (WGS) entry which is preliminary data.</text>
</comment>
<name>A0A9W6Y0R3_9STRA</name>
<dbReference type="AlphaFoldDB" id="A0A9W6Y0R3"/>
<sequence>MVWKVGEQGGYPSQPTRVQGLVEMPDPTNAGQLQQLMCAINWMRKHISQYATLAAPLLAIVDAAAKTAGSRKSKQLSKISLSEVGWSREHVDALGVARDALMKMVPLAQPDPAQAVCLFCDASQDSWGAICTQCG</sequence>
<dbReference type="InterPro" id="IPR051320">
    <property type="entry name" value="Viral_Replic_Matur_Polypro"/>
</dbReference>